<keyword evidence="1" id="KW-0812">Transmembrane</keyword>
<dbReference type="EMBL" id="WUUU01000003">
    <property type="protein sequence ID" value="MXR19278.1"/>
    <property type="molecule type" value="Genomic_DNA"/>
</dbReference>
<organism evidence="2 3">
    <name type="scientific">Halobacterium bonnevillei</name>
    <dbReference type="NCBI Taxonomy" id="2692200"/>
    <lineage>
        <taxon>Archaea</taxon>
        <taxon>Methanobacteriati</taxon>
        <taxon>Methanobacteriota</taxon>
        <taxon>Stenosarchaea group</taxon>
        <taxon>Halobacteria</taxon>
        <taxon>Halobacteriales</taxon>
        <taxon>Halobacteriaceae</taxon>
        <taxon>Halobacterium</taxon>
    </lineage>
</organism>
<sequence>MSRVSSTRGRLSSVLGAGVRTVAGSAEAAAFWATVLFPLVYPGAFLVAAAFPDHVALQPPVLVALLASNVLALVVGHRYQNEG</sequence>
<comment type="caution">
    <text evidence="2">The sequence shown here is derived from an EMBL/GenBank/DDBJ whole genome shotgun (WGS) entry which is preliminary data.</text>
</comment>
<keyword evidence="3" id="KW-1185">Reference proteome</keyword>
<evidence type="ECO:0000256" key="1">
    <source>
        <dbReference type="SAM" id="Phobius"/>
    </source>
</evidence>
<feature type="transmembrane region" description="Helical" evidence="1">
    <location>
        <begin position="29"/>
        <end position="51"/>
    </location>
</feature>
<dbReference type="RefSeq" id="WP_159524871.1">
    <property type="nucleotide sequence ID" value="NZ_WUUU01000003.1"/>
</dbReference>
<feature type="transmembrane region" description="Helical" evidence="1">
    <location>
        <begin position="57"/>
        <end position="76"/>
    </location>
</feature>
<keyword evidence="1" id="KW-0472">Membrane</keyword>
<dbReference type="AlphaFoldDB" id="A0A6B0SD15"/>
<proteinExistence type="predicted"/>
<dbReference type="Proteomes" id="UP000471521">
    <property type="component" value="Unassembled WGS sequence"/>
</dbReference>
<protein>
    <submittedName>
        <fullName evidence="2">Uncharacterized protein</fullName>
    </submittedName>
</protein>
<evidence type="ECO:0000313" key="2">
    <source>
        <dbReference type="EMBL" id="MXR19278.1"/>
    </source>
</evidence>
<evidence type="ECO:0000313" key="3">
    <source>
        <dbReference type="Proteomes" id="UP000471521"/>
    </source>
</evidence>
<name>A0A6B0SD15_9EURY</name>
<reference evidence="2 3" key="1">
    <citation type="submission" date="2019-12" db="EMBL/GenBank/DDBJ databases">
        <title>Isolation and characterization of three novel carbon monoxide-oxidizing members of Halobacteria from salione crusts and soils.</title>
        <authorList>
            <person name="Myers M.R."/>
            <person name="King G.M."/>
        </authorList>
    </citation>
    <scope>NUCLEOTIDE SEQUENCE [LARGE SCALE GENOMIC DNA]</scope>
    <source>
        <strain evidence="2 3">PCN9</strain>
    </source>
</reference>
<keyword evidence="1" id="KW-1133">Transmembrane helix</keyword>
<accession>A0A6B0SD15</accession>
<dbReference type="InterPro" id="IPR058341">
    <property type="entry name" value="DUF8028"/>
</dbReference>
<gene>
    <name evidence="2" type="ORF">GRX66_01170</name>
</gene>
<dbReference type="Pfam" id="PF26071">
    <property type="entry name" value="DUF8028"/>
    <property type="match status" value="1"/>
</dbReference>